<reference evidence="3 4" key="1">
    <citation type="submission" date="2018-11" db="EMBL/GenBank/DDBJ databases">
        <authorList>
            <person name="Huo Y."/>
        </authorList>
    </citation>
    <scope>NUCLEOTIDE SEQUENCE [LARGE SCALE GENOMIC DNA]</scope>
    <source>
        <strain evidence="3 4">CCBAU 33202</strain>
    </source>
</reference>
<dbReference type="Gene3D" id="3.40.50.1820">
    <property type="entry name" value="alpha/beta hydrolase"/>
    <property type="match status" value="1"/>
</dbReference>
<feature type="domain" description="Alpha/beta hydrolase fold-3" evidence="1">
    <location>
        <begin position="41"/>
        <end position="126"/>
    </location>
</feature>
<dbReference type="EMBL" id="JACIDG010000034">
    <property type="protein sequence ID" value="MBB3919711.1"/>
    <property type="molecule type" value="Genomic_DNA"/>
</dbReference>
<gene>
    <name evidence="3" type="ORF">EFB14_32445</name>
    <name evidence="2" type="ORF">GGQ65_007058</name>
</gene>
<evidence type="ECO:0000259" key="1">
    <source>
        <dbReference type="Pfam" id="PF07859"/>
    </source>
</evidence>
<evidence type="ECO:0000313" key="5">
    <source>
        <dbReference type="Proteomes" id="UP000545490"/>
    </source>
</evidence>
<dbReference type="Proteomes" id="UP000545490">
    <property type="component" value="Unassembled WGS sequence"/>
</dbReference>
<protein>
    <submittedName>
        <fullName evidence="2">Acetyl esterase/lipase</fullName>
    </submittedName>
</protein>
<dbReference type="Pfam" id="PF07859">
    <property type="entry name" value="Abhydrolase_3"/>
    <property type="match status" value="1"/>
</dbReference>
<dbReference type="Proteomes" id="UP000272004">
    <property type="component" value="Unassembled WGS sequence"/>
</dbReference>
<dbReference type="SUPFAM" id="SSF53474">
    <property type="entry name" value="alpha/beta-Hydrolases"/>
    <property type="match status" value="1"/>
</dbReference>
<dbReference type="AlphaFoldDB" id="A0A7W6BLZ1"/>
<proteinExistence type="predicted"/>
<evidence type="ECO:0000313" key="3">
    <source>
        <dbReference type="EMBL" id="RUM05928.1"/>
    </source>
</evidence>
<dbReference type="InterPro" id="IPR013094">
    <property type="entry name" value="AB_hydrolase_3"/>
</dbReference>
<name>A0A7W6BLZ1_9HYPH</name>
<dbReference type="RefSeq" id="WP_126830865.1">
    <property type="nucleotide sequence ID" value="NZ_JACIDG010000034.1"/>
</dbReference>
<keyword evidence="4" id="KW-1185">Reference proteome</keyword>
<evidence type="ECO:0000313" key="2">
    <source>
        <dbReference type="EMBL" id="MBB3919711.1"/>
    </source>
</evidence>
<dbReference type="GO" id="GO:0016787">
    <property type="term" value="F:hydrolase activity"/>
    <property type="evidence" value="ECO:0007669"/>
    <property type="project" value="InterPro"/>
</dbReference>
<dbReference type="InterPro" id="IPR029058">
    <property type="entry name" value="AB_hydrolase_fold"/>
</dbReference>
<sequence length="151" mass="16380">MFAVYAKEANLDDPLASLVVGERPDPIAKERWVRVKATHASLNQHDIFTLREAAIACADHYLAGQDPMQGYASPLHMQSLVGFPPLWVTVSGSEVLRDDTVEFAARLAREGGTVAMSVRADLPHVWPVILPEAPATTDTISEMAAFIGEIA</sequence>
<comment type="caution">
    <text evidence="2">The sequence shown here is derived from an EMBL/GenBank/DDBJ whole genome shotgun (WGS) entry which is preliminary data.</text>
</comment>
<accession>A0A7W6BLZ1</accession>
<organism evidence="2 5">
    <name type="scientific">Rhizobium fabae</name>
    <dbReference type="NCBI Taxonomy" id="573179"/>
    <lineage>
        <taxon>Bacteria</taxon>
        <taxon>Pseudomonadati</taxon>
        <taxon>Pseudomonadota</taxon>
        <taxon>Alphaproteobacteria</taxon>
        <taxon>Hyphomicrobiales</taxon>
        <taxon>Rhizobiaceae</taxon>
        <taxon>Rhizobium/Agrobacterium group</taxon>
        <taxon>Rhizobium</taxon>
    </lineage>
</organism>
<evidence type="ECO:0000313" key="4">
    <source>
        <dbReference type="Proteomes" id="UP000272004"/>
    </source>
</evidence>
<dbReference type="EMBL" id="RJJU01000030">
    <property type="protein sequence ID" value="RUM05928.1"/>
    <property type="molecule type" value="Genomic_DNA"/>
</dbReference>
<reference evidence="2 5" key="2">
    <citation type="submission" date="2020-08" db="EMBL/GenBank/DDBJ databases">
        <title>Genomic Encyclopedia of Type Strains, Phase IV (KMG-IV): sequencing the most valuable type-strain genomes for metagenomic binning, comparative biology and taxonomic classification.</title>
        <authorList>
            <person name="Goeker M."/>
        </authorList>
    </citation>
    <scope>NUCLEOTIDE SEQUENCE [LARGE SCALE GENOMIC DNA]</scope>
    <source>
        <strain evidence="2 5">DSM 19331</strain>
    </source>
</reference>